<dbReference type="Proteomes" id="UP001549047">
    <property type="component" value="Unassembled WGS sequence"/>
</dbReference>
<accession>A0ABV2J3W2</accession>
<proteinExistence type="predicted"/>
<evidence type="ECO:0000259" key="1">
    <source>
        <dbReference type="Pfam" id="PF13274"/>
    </source>
</evidence>
<dbReference type="EMBL" id="JBEPMB010000007">
    <property type="protein sequence ID" value="MET3615449.1"/>
    <property type="molecule type" value="Genomic_DNA"/>
</dbReference>
<evidence type="ECO:0000313" key="2">
    <source>
        <dbReference type="EMBL" id="MET3615449.1"/>
    </source>
</evidence>
<feature type="domain" description="Antitoxin SocA-like Panacea" evidence="1">
    <location>
        <begin position="30"/>
        <end position="137"/>
    </location>
</feature>
<keyword evidence="3" id="KW-1185">Reference proteome</keyword>
<evidence type="ECO:0000313" key="3">
    <source>
        <dbReference type="Proteomes" id="UP001549047"/>
    </source>
</evidence>
<dbReference type="Pfam" id="PF13274">
    <property type="entry name" value="SocA_Panacea"/>
    <property type="match status" value="1"/>
</dbReference>
<organism evidence="2 3">
    <name type="scientific">Rhizobium aquaticum</name>
    <dbReference type="NCBI Taxonomy" id="1549636"/>
    <lineage>
        <taxon>Bacteria</taxon>
        <taxon>Pseudomonadati</taxon>
        <taxon>Pseudomonadota</taxon>
        <taxon>Alphaproteobacteria</taxon>
        <taxon>Hyphomicrobiales</taxon>
        <taxon>Rhizobiaceae</taxon>
        <taxon>Rhizobium/Agrobacterium group</taxon>
        <taxon>Rhizobium</taxon>
    </lineage>
</organism>
<name>A0ABV2J3W2_9HYPH</name>
<gene>
    <name evidence="2" type="ORF">ABID16_003793</name>
</gene>
<dbReference type="RefSeq" id="WP_354557920.1">
    <property type="nucleotide sequence ID" value="NZ_JBEPMB010000007.1"/>
</dbReference>
<sequence length="190" mass="21325">MTYEPRKAAQLIAYLILKSGRDRLNVLKAIKLVYLVDRESIKRFGFPVLDEKRVSMPHGPVNSMTYSYIAGDYDADAVGWSDFLRDRENHDVALASTSLNADDLDELSEADIECADAVWERFGGMDKYALRDWTHNPRNVPEWEDPQGGSNPIPLQRILNAVGVADAERFAEEAATQRNIDAAFAAARVH</sequence>
<comment type="caution">
    <text evidence="2">The sequence shown here is derived from an EMBL/GenBank/DDBJ whole genome shotgun (WGS) entry which is preliminary data.</text>
</comment>
<protein>
    <submittedName>
        <fullName evidence="2">Phage-associated protein</fullName>
    </submittedName>
</protein>
<reference evidence="2 3" key="1">
    <citation type="submission" date="2024-06" db="EMBL/GenBank/DDBJ databases">
        <title>Genomic Encyclopedia of Type Strains, Phase IV (KMG-IV): sequencing the most valuable type-strain genomes for metagenomic binning, comparative biology and taxonomic classification.</title>
        <authorList>
            <person name="Goeker M."/>
        </authorList>
    </citation>
    <scope>NUCLEOTIDE SEQUENCE [LARGE SCALE GENOMIC DNA]</scope>
    <source>
        <strain evidence="2 3">DSM 29780</strain>
    </source>
</reference>
<dbReference type="InterPro" id="IPR025272">
    <property type="entry name" value="SocA_Panacea"/>
</dbReference>